<dbReference type="EMBL" id="CP001560">
    <property type="protein sequence ID" value="AFJ45959.1"/>
    <property type="molecule type" value="Genomic_DNA"/>
</dbReference>
<evidence type="ECO:0000313" key="4">
    <source>
        <dbReference type="Proteomes" id="UP000001955"/>
    </source>
</evidence>
<keyword evidence="4" id="KW-1185">Reference proteome</keyword>
<evidence type="ECO:0000313" key="3">
    <source>
        <dbReference type="EMBL" id="AFJ45959.1"/>
    </source>
</evidence>
<dbReference type="GO" id="GO:0003677">
    <property type="term" value="F:DNA binding"/>
    <property type="evidence" value="ECO:0007669"/>
    <property type="project" value="UniProtKB-KW"/>
</dbReference>
<dbReference type="KEGG" id="ebt:EBL_c08390"/>
<name>I2B605_SHIBC</name>
<dbReference type="NCBIfam" id="TIGR02607">
    <property type="entry name" value="antidote_HigA"/>
    <property type="match status" value="1"/>
</dbReference>
<dbReference type="SUPFAM" id="SSF47413">
    <property type="entry name" value="lambda repressor-like DNA-binding domains"/>
    <property type="match status" value="1"/>
</dbReference>
<protein>
    <submittedName>
        <fullName evidence="3">Addiction module antidote-like protein</fullName>
    </submittedName>
</protein>
<keyword evidence="1" id="KW-0238">DNA-binding</keyword>
<dbReference type="Proteomes" id="UP000001955">
    <property type="component" value="Chromosome"/>
</dbReference>
<dbReference type="Gene3D" id="1.10.260.40">
    <property type="entry name" value="lambda repressor-like DNA-binding domains"/>
    <property type="match status" value="1"/>
</dbReference>
<dbReference type="STRING" id="630626.EBL_c08390"/>
<dbReference type="Pfam" id="PF01381">
    <property type="entry name" value="HTH_3"/>
    <property type="match status" value="1"/>
</dbReference>
<proteinExistence type="predicted"/>
<sequence length="105" mass="11360">MIGRMKNPPHPGGLIAETLEESGMSIRELAKRLDVAPSTLARLVNEQSAISAEMAIRLAAVIGGAPHLWLGMQMDYDIARAEKVVDISHLAPIDQQDTTESPAHH</sequence>
<dbReference type="eggNOG" id="COG3093">
    <property type="taxonomic scope" value="Bacteria"/>
</dbReference>
<gene>
    <name evidence="3" type="primary">yddM</name>
    <name evidence="3" type="ordered locus">EBL_c08390</name>
</gene>
<dbReference type="CDD" id="cd00093">
    <property type="entry name" value="HTH_XRE"/>
    <property type="match status" value="1"/>
</dbReference>
<dbReference type="PANTHER" id="PTHR36924:SF1">
    <property type="entry name" value="ANTITOXIN HIGA-1"/>
    <property type="match status" value="1"/>
</dbReference>
<reference evidence="3 4" key="1">
    <citation type="journal article" date="2012" name="J. Bacteriol.">
        <title>Complete genome sequence of the B12-producing Shimwellia blattae strain DSM 4481, isolated from a cockroach.</title>
        <authorList>
            <person name="Brzuszkiewicz E."/>
            <person name="Waschkowitz T."/>
            <person name="Wiezer A."/>
            <person name="Daniel R."/>
        </authorList>
    </citation>
    <scope>NUCLEOTIDE SEQUENCE [LARGE SCALE GENOMIC DNA]</scope>
    <source>
        <strain evidence="4">ATCC 29907 / DSM 4481 / JCM 1650 / NBRC 105725 / CDC 9005-74</strain>
    </source>
</reference>
<dbReference type="SMART" id="SM00530">
    <property type="entry name" value="HTH_XRE"/>
    <property type="match status" value="1"/>
</dbReference>
<evidence type="ECO:0000259" key="2">
    <source>
        <dbReference type="PROSITE" id="PS50943"/>
    </source>
</evidence>
<dbReference type="PROSITE" id="PS50943">
    <property type="entry name" value="HTH_CROC1"/>
    <property type="match status" value="1"/>
</dbReference>
<dbReference type="PATRIC" id="fig|630626.3.peg.818"/>
<dbReference type="InterPro" id="IPR001387">
    <property type="entry name" value="Cro/C1-type_HTH"/>
</dbReference>
<accession>I2B605</accession>
<dbReference type="PANTHER" id="PTHR36924">
    <property type="entry name" value="ANTITOXIN HIGA-1"/>
    <property type="match status" value="1"/>
</dbReference>
<evidence type="ECO:0000256" key="1">
    <source>
        <dbReference type="ARBA" id="ARBA00023125"/>
    </source>
</evidence>
<dbReference type="AlphaFoldDB" id="I2B605"/>
<dbReference type="InterPro" id="IPR013430">
    <property type="entry name" value="Toxin_antidote_HigA"/>
</dbReference>
<dbReference type="InterPro" id="IPR010982">
    <property type="entry name" value="Lambda_DNA-bd_dom_sf"/>
</dbReference>
<dbReference type="HOGENOM" id="CLU_140230_2_1_6"/>
<organism evidence="3 4">
    <name type="scientific">Shimwellia blattae (strain ATCC 29907 / DSM 4481 / JCM 1650 / NBRC 105725 / CDC 9005-74)</name>
    <name type="common">Escherichia blattae</name>
    <dbReference type="NCBI Taxonomy" id="630626"/>
    <lineage>
        <taxon>Bacteria</taxon>
        <taxon>Pseudomonadati</taxon>
        <taxon>Pseudomonadota</taxon>
        <taxon>Gammaproteobacteria</taxon>
        <taxon>Enterobacterales</taxon>
        <taxon>Enterobacteriaceae</taxon>
        <taxon>Shimwellia</taxon>
    </lineage>
</organism>
<accession>K6VYB8</accession>
<feature type="domain" description="HTH cro/C1-type" evidence="2">
    <location>
        <begin position="15"/>
        <end position="69"/>
    </location>
</feature>